<dbReference type="Gene3D" id="3.40.50.1110">
    <property type="entry name" value="SGNH hydrolase"/>
    <property type="match status" value="1"/>
</dbReference>
<accession>A0A9W4XBN1</accession>
<dbReference type="Pfam" id="PF13472">
    <property type="entry name" value="Lipase_GDSL_2"/>
    <property type="match status" value="1"/>
</dbReference>
<proteinExistence type="predicted"/>
<evidence type="ECO:0000259" key="1">
    <source>
        <dbReference type="Pfam" id="PF13472"/>
    </source>
</evidence>
<reference evidence="2" key="1">
    <citation type="submission" date="2022-12" db="EMBL/GenBank/DDBJ databases">
        <authorList>
            <person name="Brejova B."/>
        </authorList>
    </citation>
    <scope>NUCLEOTIDE SEQUENCE</scope>
</reference>
<comment type="caution">
    <text evidence="2">The sequence shown here is derived from an EMBL/GenBank/DDBJ whole genome shotgun (WGS) entry which is preliminary data.</text>
</comment>
<dbReference type="InterPro" id="IPR045136">
    <property type="entry name" value="Iah1-like"/>
</dbReference>
<keyword evidence="3" id="KW-1185">Reference proteome</keyword>
<dbReference type="CDD" id="cd01838">
    <property type="entry name" value="Isoamyl_acetate_hydrolase_like"/>
    <property type="match status" value="1"/>
</dbReference>
<feature type="domain" description="SGNH hydrolase-type esterase" evidence="1">
    <location>
        <begin position="8"/>
        <end position="199"/>
    </location>
</feature>
<sequence length="248" mass="29155">MDYNKFILFGDSITQYSTQQAGYTPFLTDKYVRKLDVLNRGYAGYTTEHGRLILPKILEIESNKEKDNIKLITIFLGTNDCYENNNWIQPTKIERTKENIEYLIDLALSYNIKPIVIGPGLHDYNLVIEKSQAVKATNNRRNLEYSEVIKSVAKAKNVPFIDTWNLMLQDSKFTKEEIFEDPPLEEYLIDGIHYTTKSYVLLTKEIYKTIEYNYPELLPENLPFKLSYWRDIDPKNLDTIFTNTYKQD</sequence>
<dbReference type="EMBL" id="CANTUO010000001">
    <property type="protein sequence ID" value="CAI5756303.1"/>
    <property type="molecule type" value="Genomic_DNA"/>
</dbReference>
<dbReference type="PANTHER" id="PTHR14209:SF19">
    <property type="entry name" value="ISOAMYL ACETATE-HYDROLYZING ESTERASE 1 HOMOLOG"/>
    <property type="match status" value="1"/>
</dbReference>
<gene>
    <name evidence="2" type="ORF">CANVERA_P0819</name>
</gene>
<protein>
    <recommendedName>
        <fullName evidence="1">SGNH hydrolase-type esterase domain-containing protein</fullName>
    </recommendedName>
</protein>
<name>A0A9W4XBN1_9ASCO</name>
<evidence type="ECO:0000313" key="3">
    <source>
        <dbReference type="Proteomes" id="UP001152885"/>
    </source>
</evidence>
<dbReference type="SUPFAM" id="SSF52266">
    <property type="entry name" value="SGNH hydrolase"/>
    <property type="match status" value="1"/>
</dbReference>
<dbReference type="AlphaFoldDB" id="A0A9W4XBN1"/>
<dbReference type="Proteomes" id="UP001152885">
    <property type="component" value="Unassembled WGS sequence"/>
</dbReference>
<evidence type="ECO:0000313" key="2">
    <source>
        <dbReference type="EMBL" id="CAI5756303.1"/>
    </source>
</evidence>
<dbReference type="InterPro" id="IPR013830">
    <property type="entry name" value="SGNH_hydro"/>
</dbReference>
<organism evidence="2 3">
    <name type="scientific">Candida verbasci</name>
    <dbReference type="NCBI Taxonomy" id="1227364"/>
    <lineage>
        <taxon>Eukaryota</taxon>
        <taxon>Fungi</taxon>
        <taxon>Dikarya</taxon>
        <taxon>Ascomycota</taxon>
        <taxon>Saccharomycotina</taxon>
        <taxon>Pichiomycetes</taxon>
        <taxon>Debaryomycetaceae</taxon>
        <taxon>Candida/Lodderomyces clade</taxon>
        <taxon>Candida</taxon>
    </lineage>
</organism>
<dbReference type="InterPro" id="IPR036514">
    <property type="entry name" value="SGNH_hydro_sf"/>
</dbReference>
<dbReference type="OrthoDB" id="671439at2759"/>
<dbReference type="PANTHER" id="PTHR14209">
    <property type="entry name" value="ISOAMYL ACETATE-HYDROLYZING ESTERASE 1"/>
    <property type="match status" value="1"/>
</dbReference>